<feature type="transmembrane region" description="Helical" evidence="1">
    <location>
        <begin position="71"/>
        <end position="90"/>
    </location>
</feature>
<name>A0A1G2D2G4_9BACT</name>
<dbReference type="EMBL" id="MHLL01000068">
    <property type="protein sequence ID" value="OGZ07150.1"/>
    <property type="molecule type" value="Genomic_DNA"/>
</dbReference>
<sequence length="137" mass="15361">MIRTFPPRVLVAIIFFILLANAAVLYWDLLFYIWWLDIPLHVLGGLWITLFVLSSYYSFFHAVGKEHSPVFVFSFAVALTLSVGLFWEIYEFAVDHAVGDSGVGLADTLKDLVDDLIGAMIGALIFIRGNYHGTYGP</sequence>
<dbReference type="Proteomes" id="UP000177996">
    <property type="component" value="Unassembled WGS sequence"/>
</dbReference>
<evidence type="ECO:0008006" key="4">
    <source>
        <dbReference type="Google" id="ProtNLM"/>
    </source>
</evidence>
<evidence type="ECO:0000313" key="3">
    <source>
        <dbReference type="Proteomes" id="UP000177996"/>
    </source>
</evidence>
<reference evidence="2 3" key="1">
    <citation type="journal article" date="2016" name="Nat. Commun.">
        <title>Thousands of microbial genomes shed light on interconnected biogeochemical processes in an aquifer system.</title>
        <authorList>
            <person name="Anantharaman K."/>
            <person name="Brown C.T."/>
            <person name="Hug L.A."/>
            <person name="Sharon I."/>
            <person name="Castelle C.J."/>
            <person name="Probst A.J."/>
            <person name="Thomas B.C."/>
            <person name="Singh A."/>
            <person name="Wilkins M.J."/>
            <person name="Karaoz U."/>
            <person name="Brodie E.L."/>
            <person name="Williams K.H."/>
            <person name="Hubbard S.S."/>
            <person name="Banfield J.F."/>
        </authorList>
    </citation>
    <scope>NUCLEOTIDE SEQUENCE [LARGE SCALE GENOMIC DNA]</scope>
</reference>
<evidence type="ECO:0000256" key="1">
    <source>
        <dbReference type="SAM" id="Phobius"/>
    </source>
</evidence>
<dbReference type="AlphaFoldDB" id="A0A1G2D2G4"/>
<keyword evidence="1" id="KW-0472">Membrane</keyword>
<keyword evidence="1" id="KW-0812">Transmembrane</keyword>
<dbReference type="Pfam" id="PF09997">
    <property type="entry name" value="DUF2238"/>
    <property type="match status" value="1"/>
</dbReference>
<gene>
    <name evidence="2" type="ORF">A3D65_03670</name>
</gene>
<proteinExistence type="predicted"/>
<comment type="caution">
    <text evidence="2">The sequence shown here is derived from an EMBL/GenBank/DDBJ whole genome shotgun (WGS) entry which is preliminary data.</text>
</comment>
<keyword evidence="1" id="KW-1133">Transmembrane helix</keyword>
<protein>
    <recommendedName>
        <fullName evidence="4">VanZ-like domain-containing protein</fullName>
    </recommendedName>
</protein>
<dbReference type="InterPro" id="IPR014509">
    <property type="entry name" value="YjdF-like"/>
</dbReference>
<feature type="transmembrane region" description="Helical" evidence="1">
    <location>
        <begin position="38"/>
        <end position="59"/>
    </location>
</feature>
<dbReference type="STRING" id="1798661.A3D65_03670"/>
<evidence type="ECO:0000313" key="2">
    <source>
        <dbReference type="EMBL" id="OGZ07150.1"/>
    </source>
</evidence>
<accession>A0A1G2D2G4</accession>
<organism evidence="2 3">
    <name type="scientific">Candidatus Lloydbacteria bacterium RIFCSPHIGHO2_02_FULL_50_13</name>
    <dbReference type="NCBI Taxonomy" id="1798661"/>
    <lineage>
        <taxon>Bacteria</taxon>
        <taxon>Candidatus Lloydiibacteriota</taxon>
    </lineage>
</organism>